<accession>A0ABR1CAV6</accession>
<proteinExistence type="predicted"/>
<evidence type="ECO:0000313" key="2">
    <source>
        <dbReference type="Proteomes" id="UP001303046"/>
    </source>
</evidence>
<comment type="caution">
    <text evidence="1">The sequence shown here is derived from an EMBL/GenBank/DDBJ whole genome shotgun (WGS) entry which is preliminary data.</text>
</comment>
<name>A0ABR1CAV6_NECAM</name>
<evidence type="ECO:0000313" key="1">
    <source>
        <dbReference type="EMBL" id="KAK6734930.1"/>
    </source>
</evidence>
<gene>
    <name evidence="1" type="primary">Necator_chrII.g6038</name>
    <name evidence="1" type="ORF">RB195_018245</name>
</gene>
<dbReference type="EMBL" id="JAVFWL010000002">
    <property type="protein sequence ID" value="KAK6734930.1"/>
    <property type="molecule type" value="Genomic_DNA"/>
</dbReference>
<dbReference type="Proteomes" id="UP001303046">
    <property type="component" value="Unassembled WGS sequence"/>
</dbReference>
<organism evidence="1 2">
    <name type="scientific">Necator americanus</name>
    <name type="common">Human hookworm</name>
    <dbReference type="NCBI Taxonomy" id="51031"/>
    <lineage>
        <taxon>Eukaryota</taxon>
        <taxon>Metazoa</taxon>
        <taxon>Ecdysozoa</taxon>
        <taxon>Nematoda</taxon>
        <taxon>Chromadorea</taxon>
        <taxon>Rhabditida</taxon>
        <taxon>Rhabditina</taxon>
        <taxon>Rhabditomorpha</taxon>
        <taxon>Strongyloidea</taxon>
        <taxon>Ancylostomatidae</taxon>
        <taxon>Bunostominae</taxon>
        <taxon>Necator</taxon>
    </lineage>
</organism>
<keyword evidence="2" id="KW-1185">Reference proteome</keyword>
<protein>
    <submittedName>
        <fullName evidence="1">Uncharacterized protein</fullName>
    </submittedName>
</protein>
<reference evidence="1 2" key="1">
    <citation type="submission" date="2023-08" db="EMBL/GenBank/DDBJ databases">
        <title>A Necator americanus chromosomal reference genome.</title>
        <authorList>
            <person name="Ilik V."/>
            <person name="Petrzelkova K.J."/>
            <person name="Pardy F."/>
            <person name="Fuh T."/>
            <person name="Niatou-Singa F.S."/>
            <person name="Gouil Q."/>
            <person name="Baker L."/>
            <person name="Ritchie M.E."/>
            <person name="Jex A.R."/>
            <person name="Gazzola D."/>
            <person name="Li H."/>
            <person name="Toshio Fujiwara R."/>
            <person name="Zhan B."/>
            <person name="Aroian R.V."/>
            <person name="Pafco B."/>
            <person name="Schwarz E.M."/>
        </authorList>
    </citation>
    <scope>NUCLEOTIDE SEQUENCE [LARGE SCALE GENOMIC DNA]</scope>
    <source>
        <strain evidence="1 2">Aroian</strain>
        <tissue evidence="1">Whole animal</tissue>
    </source>
</reference>
<sequence length="113" mass="12559">MKISLFDDMDQPTTAAVRTSAGCTSSFELVTEARQGQWQEPSCSASLFAEVFHDTLRKTCTADIDLATRTTLLSASTLPTKMFPFKEEDETRGERYSLKHFIASVLVNRFAGV</sequence>